<dbReference type="InterPro" id="IPR005112">
    <property type="entry name" value="dDENN_dom"/>
</dbReference>
<evidence type="ECO:0000259" key="11">
    <source>
        <dbReference type="PROSITE" id="PS50211"/>
    </source>
</evidence>
<dbReference type="EMBL" id="CAHIKZ030000433">
    <property type="protein sequence ID" value="CAE1174093.1"/>
    <property type="molecule type" value="Genomic_DNA"/>
</dbReference>
<feature type="compositionally biased region" description="Polar residues" evidence="10">
    <location>
        <begin position="1043"/>
        <end position="1077"/>
    </location>
</feature>
<keyword evidence="7" id="KW-0344">Guanine-nucleotide releasing factor</keyword>
<feature type="region of interest" description="Disordered" evidence="10">
    <location>
        <begin position="1139"/>
        <end position="1159"/>
    </location>
</feature>
<dbReference type="GO" id="GO:0005085">
    <property type="term" value="F:guanyl-nucleotide exchange factor activity"/>
    <property type="evidence" value="ECO:0007669"/>
    <property type="project" value="UniProtKB-KW"/>
</dbReference>
<feature type="compositionally biased region" description="Basic residues" evidence="10">
    <location>
        <begin position="1230"/>
        <end position="1239"/>
    </location>
</feature>
<dbReference type="InterPro" id="IPR037516">
    <property type="entry name" value="Tripartite_DENN"/>
</dbReference>
<dbReference type="Pfam" id="PF02141">
    <property type="entry name" value="DENN"/>
    <property type="match status" value="1"/>
</dbReference>
<feature type="compositionally biased region" description="Low complexity" evidence="10">
    <location>
        <begin position="1210"/>
        <end position="1220"/>
    </location>
</feature>
<dbReference type="SMART" id="SM00801">
    <property type="entry name" value="dDENN"/>
    <property type="match status" value="1"/>
</dbReference>
<keyword evidence="13" id="KW-1185">Reference proteome</keyword>
<dbReference type="PANTHER" id="PTHR13008:SF7">
    <property type="entry name" value="MAP KINASE-ACTIVATING DEATH DOMAIN PROTEIN"/>
    <property type="match status" value="1"/>
</dbReference>
<organism evidence="12 13">
    <name type="scientific">Acanthosepion pharaonis</name>
    <name type="common">Pharaoh cuttlefish</name>
    <name type="synonym">Sepia pharaonis</name>
    <dbReference type="NCBI Taxonomy" id="158019"/>
    <lineage>
        <taxon>Eukaryota</taxon>
        <taxon>Metazoa</taxon>
        <taxon>Spiralia</taxon>
        <taxon>Lophotrochozoa</taxon>
        <taxon>Mollusca</taxon>
        <taxon>Cephalopoda</taxon>
        <taxon>Coleoidea</taxon>
        <taxon>Decapodiformes</taxon>
        <taxon>Sepiida</taxon>
        <taxon>Sepiina</taxon>
        <taxon>Sepiidae</taxon>
        <taxon>Acanthosepion</taxon>
    </lineage>
</organism>
<dbReference type="GO" id="GO:0032483">
    <property type="term" value="P:regulation of Rab protein signal transduction"/>
    <property type="evidence" value="ECO:0007669"/>
    <property type="project" value="TreeGrafter"/>
</dbReference>
<dbReference type="GO" id="GO:0016301">
    <property type="term" value="F:kinase activity"/>
    <property type="evidence" value="ECO:0007669"/>
    <property type="project" value="UniProtKB-KW"/>
</dbReference>
<feature type="compositionally biased region" description="Polar residues" evidence="10">
    <location>
        <begin position="914"/>
        <end position="928"/>
    </location>
</feature>
<dbReference type="Gene3D" id="3.40.50.11500">
    <property type="match status" value="1"/>
</dbReference>
<dbReference type="GO" id="GO:0005829">
    <property type="term" value="C:cytosol"/>
    <property type="evidence" value="ECO:0007669"/>
    <property type="project" value="TreeGrafter"/>
</dbReference>
<evidence type="ECO:0000256" key="4">
    <source>
        <dbReference type="ARBA" id="ARBA00017868"/>
    </source>
</evidence>
<comment type="caution">
    <text evidence="12">The sequence shown here is derived from an EMBL/GenBank/DDBJ whole genome shotgun (WGS) entry which is preliminary data.</text>
</comment>
<dbReference type="Gene3D" id="3.30.450.200">
    <property type="match status" value="1"/>
</dbReference>
<feature type="region of interest" description="Disordered" evidence="10">
    <location>
        <begin position="660"/>
        <end position="821"/>
    </location>
</feature>
<feature type="compositionally biased region" description="Acidic residues" evidence="10">
    <location>
        <begin position="594"/>
        <end position="605"/>
    </location>
</feature>
<dbReference type="FunFam" id="3.40.50.11500:FF:000002">
    <property type="entry name" value="MAP kinase-activating death domain protein-like Protein"/>
    <property type="match status" value="1"/>
</dbReference>
<comment type="similarity">
    <text evidence="3">Belongs to the MADD family.</text>
</comment>
<dbReference type="SMART" id="SM00799">
    <property type="entry name" value="DENN"/>
    <property type="match status" value="1"/>
</dbReference>
<keyword evidence="12" id="KW-0418">Kinase</keyword>
<dbReference type="PROSITE" id="PS50211">
    <property type="entry name" value="DENN"/>
    <property type="match status" value="1"/>
</dbReference>
<evidence type="ECO:0000256" key="8">
    <source>
        <dbReference type="ARBA" id="ARBA00022703"/>
    </source>
</evidence>
<dbReference type="InterPro" id="IPR043153">
    <property type="entry name" value="DENN_C"/>
</dbReference>
<evidence type="ECO:0000256" key="9">
    <source>
        <dbReference type="ARBA" id="ARBA00023136"/>
    </source>
</evidence>
<keyword evidence="8" id="KW-0053">Apoptosis</keyword>
<feature type="compositionally biased region" description="Basic residues" evidence="10">
    <location>
        <begin position="142"/>
        <end position="151"/>
    </location>
</feature>
<evidence type="ECO:0000256" key="10">
    <source>
        <dbReference type="SAM" id="MobiDB-lite"/>
    </source>
</evidence>
<evidence type="ECO:0000313" key="13">
    <source>
        <dbReference type="Proteomes" id="UP000597762"/>
    </source>
</evidence>
<evidence type="ECO:0000256" key="7">
    <source>
        <dbReference type="ARBA" id="ARBA00022658"/>
    </source>
</evidence>
<evidence type="ECO:0000256" key="5">
    <source>
        <dbReference type="ARBA" id="ARBA00022475"/>
    </source>
</evidence>
<evidence type="ECO:0000256" key="1">
    <source>
        <dbReference type="ARBA" id="ARBA00004236"/>
    </source>
</evidence>
<feature type="compositionally biased region" description="Low complexity" evidence="10">
    <location>
        <begin position="741"/>
        <end position="757"/>
    </location>
</feature>
<dbReference type="SMART" id="SM00800">
    <property type="entry name" value="uDENN"/>
    <property type="match status" value="1"/>
</dbReference>
<feature type="region of interest" description="Disordered" evidence="10">
    <location>
        <begin position="1043"/>
        <end position="1081"/>
    </location>
</feature>
<protein>
    <recommendedName>
        <fullName evidence="4">MAP kinase-activating death domain protein</fullName>
    </recommendedName>
</protein>
<feature type="region of interest" description="Disordered" evidence="10">
    <location>
        <begin position="901"/>
        <end position="928"/>
    </location>
</feature>
<dbReference type="InterPro" id="IPR005113">
    <property type="entry name" value="uDENN_dom"/>
</dbReference>
<dbReference type="GO" id="GO:0005886">
    <property type="term" value="C:plasma membrane"/>
    <property type="evidence" value="ECO:0007669"/>
    <property type="project" value="UniProtKB-SubCell"/>
</dbReference>
<dbReference type="GO" id="GO:0006915">
    <property type="term" value="P:apoptotic process"/>
    <property type="evidence" value="ECO:0007669"/>
    <property type="project" value="UniProtKB-KW"/>
</dbReference>
<dbReference type="OrthoDB" id="6282239at2759"/>
<accession>A0A812B8M7</accession>
<comment type="subcellular location">
    <subcellularLocation>
        <location evidence="1">Cell membrane</location>
    </subcellularLocation>
    <subcellularLocation>
        <location evidence="2">Cytoplasm</location>
    </subcellularLocation>
</comment>
<feature type="compositionally biased region" description="Low complexity" evidence="10">
    <location>
        <begin position="664"/>
        <end position="684"/>
    </location>
</feature>
<dbReference type="InterPro" id="IPR056574">
    <property type="entry name" value="Death_MADD"/>
</dbReference>
<proteinExistence type="inferred from homology"/>
<dbReference type="PANTHER" id="PTHR13008">
    <property type="entry name" value="MAP-KINASE ACTIVATING DEATH DOMAIN PROTEIN MADD /DENN/AEX-3 C.ELEGANS"/>
    <property type="match status" value="1"/>
</dbReference>
<sequence length="1683" mass="188216">MGEYMKKYFCPRLLDYIVIVGTRNPNHNNNVAQTPELLRRYPVEDHSDFPLPNDVIFFCQPEGCISEGPKRTSLRETTPFVFTLTEKDSGIVRYGICVNFFRPFERKTHSNEKSRDRLDYSTDPNKLTPHHAADSDPPQRSPRTRRRLKTASRVRNNTLTSLCIVSHHPFLSTFRECLFLLRKLVDACHDRSCTRRIGGSKGSSRDTVWSVLTGQFADSIPNLVLHEIRELETWILRLLSAPVPVPAKTRVEVQVLPKDLQPPLLFALPDHTRFSLVDFPLHLPLELLGVETCLKVLTCILLEHKIVLQSRDYNALSMSVMAFVSMLYPLEYMFPVIPLLPTCMSCAEQLLLVPTPYIIGVPSSFFLYKVGFHMPDDVWLVDLDSNKIQAPPGAEELPALPEPEGSKLKNHLKQALASMSMTPQPIKNLDALAQSPELLKRRESFGSNTGFNPLIYGNDVDSVDVATRVAMVRFFNSPNILGNFSEHTRTLRLYPRPVVAFQLHSFFKSRPIKTAFTAKLARTQAVEYYAEWSLCPSNVVFLRVQTAVYDPSLIGDKPKWYAHQLQPVEFKVYDNNSSLGAALTSALETHSDENPTDESGSDSDGADSTSSSYSSLSDFVTDMVNSEIDGDTPIFVPENQILAVDHSKIFTPPSKLHVPETTVAASESTSATAESDADSSASSSPTYSQDVPPSFAVDQKGSVPDYFQFDSGNTSKHSSSSSFTGTMAATSVNSPSSAQTPPSQVSSVGSPQVPVSPALKRDGSEKKIKPYSLPLSDRAHSTDSPGPPPRPTTQPGQGPGQRHGLGTIPSAPKRPPKLKPLNLSLSSEQFSESSDKSPTASSIMSTISSELSGIAQTTSSTLSGLLGNNRSVMPNLQGRPQAKPFAPLGNRRALVEKSGLVKHTTNRRPREMTRQQSTESRPNSNSENQAFLKEIINSVLEGHGVSWLKISRLKKLMEDENYRNFVVSRLNKNLDKKLTDDNQHIEDVCVNRQVFKGMLTTLKAMVHGLEYTYQNHGLGGMASAFMVLEILHTHYWIKEVGNNSNKSEASVTPEISSPYGSRESLSSKGEDSPQNPEARSLHEEHMVAALGSPVIINGEEFENIEIPSTSENLPEEEFPSNIDTQDAEDRTAKWIGHTTEEEKPQSADQASLISSASDSVKSCDIIVTGAEPEKRASDKDSDMLHDLVRNKDLLKARKKTKGNSMDSEVSEGSTLVSSSSDNPPEEDWHKKPKPNHHLVRNTMSDSEMELSGMVNYHRRSRSSSIWSNKSNLSAGFRYHDGKMINTSPLPSPETGKTYLFEGVIGKDRSRLWDYMQFWEDMFLDAVAQERDIIGMDQGPGEMMERYNSLGDPEKKRLEHDEDKLLSVMLYNHVAFMVMMDVKKIEIKKKIRRLLGKSHIGLHYSQDVNNLLDEISKLNGNDIDLKPMGSRLMQKQSFTVHWGSDNTGDMLFMEVCDDCIILRSVTGAICDRWWYEKLVNMTYCPKTKVLCLWRKCGERVQLNQFYTKKCRELYFCVKETMDKAAARNNGKVPGPDLGGEFPVQDLRSGQGGLLQVCMEGIGLLLANSKFFIEISRVKKCFTQKGGIFVIEEFDPKTRQVIPHKFKSSMANEMVLMLHRIFARNVALHSNSKKFNSHSKSRQQFCTILEQLLTHSLTSFLPFTNLCSVLTNTCKLDKLIFFLFL</sequence>
<feature type="domain" description="UDENN" evidence="11">
    <location>
        <begin position="16"/>
        <end position="540"/>
    </location>
</feature>
<keyword evidence="12" id="KW-0808">Transferase</keyword>
<dbReference type="GO" id="GO:0042981">
    <property type="term" value="P:regulation of apoptotic process"/>
    <property type="evidence" value="ECO:0007669"/>
    <property type="project" value="TreeGrafter"/>
</dbReference>
<feature type="compositionally biased region" description="Basic and acidic residues" evidence="10">
    <location>
        <begin position="111"/>
        <end position="120"/>
    </location>
</feature>
<evidence type="ECO:0000313" key="12">
    <source>
        <dbReference type="EMBL" id="CAE1174093.1"/>
    </source>
</evidence>
<reference evidence="12" key="1">
    <citation type="submission" date="2021-01" db="EMBL/GenBank/DDBJ databases">
        <authorList>
            <person name="Li R."/>
            <person name="Bekaert M."/>
        </authorList>
    </citation>
    <scope>NUCLEOTIDE SEQUENCE</scope>
    <source>
        <strain evidence="12">Farmed</strain>
    </source>
</reference>
<keyword evidence="5" id="KW-1003">Cell membrane</keyword>
<gene>
    <name evidence="12" type="ORF">SPHA_12938</name>
</gene>
<feature type="region of interest" description="Disordered" evidence="10">
    <location>
        <begin position="588"/>
        <end position="614"/>
    </location>
</feature>
<dbReference type="InterPro" id="IPR001194">
    <property type="entry name" value="cDENN_dom"/>
</dbReference>
<dbReference type="Pfam" id="PF25328">
    <property type="entry name" value="PH_MADD"/>
    <property type="match status" value="1"/>
</dbReference>
<feature type="compositionally biased region" description="Polar residues" evidence="10">
    <location>
        <begin position="1146"/>
        <end position="1159"/>
    </location>
</feature>
<evidence type="ECO:0000256" key="6">
    <source>
        <dbReference type="ARBA" id="ARBA00022490"/>
    </source>
</evidence>
<dbReference type="InterPro" id="IPR039980">
    <property type="entry name" value="MADD"/>
</dbReference>
<name>A0A812B8M7_ACAPH</name>
<feature type="region of interest" description="Disordered" evidence="10">
    <location>
        <begin position="1195"/>
        <end position="1239"/>
    </location>
</feature>
<feature type="compositionally biased region" description="Low complexity" evidence="10">
    <location>
        <begin position="711"/>
        <end position="731"/>
    </location>
</feature>
<feature type="compositionally biased region" description="Basic and acidic residues" evidence="10">
    <location>
        <begin position="759"/>
        <end position="768"/>
    </location>
</feature>
<evidence type="ECO:0000256" key="2">
    <source>
        <dbReference type="ARBA" id="ARBA00004496"/>
    </source>
</evidence>
<evidence type="ECO:0000256" key="3">
    <source>
        <dbReference type="ARBA" id="ARBA00005978"/>
    </source>
</evidence>
<dbReference type="Pfam" id="PF03456">
    <property type="entry name" value="uDENN"/>
    <property type="match status" value="1"/>
</dbReference>
<feature type="region of interest" description="Disordered" evidence="10">
    <location>
        <begin position="111"/>
        <end position="151"/>
    </location>
</feature>
<dbReference type="InterPro" id="IPR057469">
    <property type="entry name" value="PH_MADD"/>
</dbReference>
<dbReference type="Proteomes" id="UP000597762">
    <property type="component" value="Unassembled WGS sequence"/>
</dbReference>
<dbReference type="Pfam" id="PF23629">
    <property type="entry name" value="Death_MADD"/>
    <property type="match status" value="1"/>
</dbReference>
<keyword evidence="9" id="KW-0472">Membrane</keyword>
<keyword evidence="6" id="KW-0963">Cytoplasm</keyword>